<keyword evidence="2" id="KW-1185">Reference proteome</keyword>
<dbReference type="InterPro" id="IPR016024">
    <property type="entry name" value="ARM-type_fold"/>
</dbReference>
<gene>
    <name evidence="1" type="ORF">HK103_002354</name>
</gene>
<organism evidence="1 2">
    <name type="scientific">Boothiomyces macroporosus</name>
    <dbReference type="NCBI Taxonomy" id="261099"/>
    <lineage>
        <taxon>Eukaryota</taxon>
        <taxon>Fungi</taxon>
        <taxon>Fungi incertae sedis</taxon>
        <taxon>Chytridiomycota</taxon>
        <taxon>Chytridiomycota incertae sedis</taxon>
        <taxon>Chytridiomycetes</taxon>
        <taxon>Rhizophydiales</taxon>
        <taxon>Terramycetaceae</taxon>
        <taxon>Boothiomyces</taxon>
    </lineage>
</organism>
<dbReference type="PANTHER" id="PTHR34070">
    <property type="entry name" value="ARMADILLO-TYPE FOLD"/>
    <property type="match status" value="1"/>
</dbReference>
<accession>A0AAD5Y539</accession>
<evidence type="ECO:0000313" key="2">
    <source>
        <dbReference type="Proteomes" id="UP001210925"/>
    </source>
</evidence>
<dbReference type="Proteomes" id="UP001210925">
    <property type="component" value="Unassembled WGS sequence"/>
</dbReference>
<dbReference type="InterPro" id="IPR014825">
    <property type="entry name" value="DNA_alkylation"/>
</dbReference>
<comment type="caution">
    <text evidence="1">The sequence shown here is derived from an EMBL/GenBank/DDBJ whole genome shotgun (WGS) entry which is preliminary data.</text>
</comment>
<dbReference type="EMBL" id="JADGKB010000018">
    <property type="protein sequence ID" value="KAJ3259451.1"/>
    <property type="molecule type" value="Genomic_DNA"/>
</dbReference>
<dbReference type="AlphaFoldDB" id="A0AAD5Y539"/>
<proteinExistence type="predicted"/>
<evidence type="ECO:0008006" key="3">
    <source>
        <dbReference type="Google" id="ProtNLM"/>
    </source>
</evidence>
<dbReference type="SUPFAM" id="SSF48371">
    <property type="entry name" value="ARM repeat"/>
    <property type="match status" value="1"/>
</dbReference>
<dbReference type="CDD" id="cd06561">
    <property type="entry name" value="AlkD_like"/>
    <property type="match status" value="1"/>
</dbReference>
<dbReference type="Pfam" id="PF08713">
    <property type="entry name" value="DNA_alkylation"/>
    <property type="match status" value="1"/>
</dbReference>
<reference evidence="1" key="1">
    <citation type="submission" date="2020-05" db="EMBL/GenBank/DDBJ databases">
        <title>Phylogenomic resolution of chytrid fungi.</title>
        <authorList>
            <person name="Stajich J.E."/>
            <person name="Amses K."/>
            <person name="Simmons R."/>
            <person name="Seto K."/>
            <person name="Myers J."/>
            <person name="Bonds A."/>
            <person name="Quandt C.A."/>
            <person name="Barry K."/>
            <person name="Liu P."/>
            <person name="Grigoriev I."/>
            <person name="Longcore J.E."/>
            <person name="James T.Y."/>
        </authorList>
    </citation>
    <scope>NUCLEOTIDE SEQUENCE</scope>
    <source>
        <strain evidence="1">PLAUS21</strain>
    </source>
</reference>
<dbReference type="PANTHER" id="PTHR34070:SF1">
    <property type="entry name" value="DNA ALKYLATION REPAIR PROTEIN"/>
    <property type="match status" value="1"/>
</dbReference>
<sequence length="261" mass="31066">MTKRVKLGNVFDALQALEDPKYNAWRFFKPVYTHPSSMFVGIRVPQSRQVVKEVECSEKDMIELIKSNKHEYRRTGLFYLNEIYKNGDKQRAIDLYLELIEHVNNWDLVDGSVVVPGRWLMENYTPKEGLIKEYNSDKHLELIKELPEWYQKLLKSKDLWEMRISIVLLLSCKEHPDFCFNILNYCSARKEIYLYGKEFNDHDLIHKAIGWLIRDTGKTNKTKMLRFLDLFAMHLHPTTISYSTEHLNPSQKQKYKKMAKK</sequence>
<evidence type="ECO:0000313" key="1">
    <source>
        <dbReference type="EMBL" id="KAJ3259451.1"/>
    </source>
</evidence>
<protein>
    <recommendedName>
        <fullName evidence="3">DNA alkylation repair protein</fullName>
    </recommendedName>
</protein>
<name>A0AAD5Y539_9FUNG</name>
<dbReference type="Gene3D" id="1.25.10.90">
    <property type="match status" value="1"/>
</dbReference>